<dbReference type="InterPro" id="IPR040198">
    <property type="entry name" value="Fido_containing"/>
</dbReference>
<dbReference type="Gene3D" id="1.10.3290.10">
    <property type="entry name" value="Fido-like domain"/>
    <property type="match status" value="1"/>
</dbReference>
<reference evidence="3" key="1">
    <citation type="journal article" date="2019" name="Int. J. Syst. Evol. Microbiol.">
        <title>The Global Catalogue of Microorganisms (GCM) 10K type strain sequencing project: providing services to taxonomists for standard genome sequencing and annotation.</title>
        <authorList>
            <consortium name="The Broad Institute Genomics Platform"/>
            <consortium name="The Broad Institute Genome Sequencing Center for Infectious Disease"/>
            <person name="Wu L."/>
            <person name="Ma J."/>
        </authorList>
    </citation>
    <scope>NUCLEOTIDE SEQUENCE [LARGE SCALE GENOMIC DNA]</scope>
    <source>
        <strain evidence="3">JCM 17111</strain>
    </source>
</reference>
<evidence type="ECO:0000313" key="2">
    <source>
        <dbReference type="EMBL" id="GAA3560763.1"/>
    </source>
</evidence>
<dbReference type="EMBL" id="BAABCY010000029">
    <property type="protein sequence ID" value="GAA3560763.1"/>
    <property type="molecule type" value="Genomic_DNA"/>
</dbReference>
<dbReference type="Pfam" id="PF13776">
    <property type="entry name" value="DUF4172"/>
    <property type="match status" value="1"/>
</dbReference>
<keyword evidence="3" id="KW-1185">Reference proteome</keyword>
<dbReference type="PANTHER" id="PTHR13504">
    <property type="entry name" value="FIDO DOMAIN-CONTAINING PROTEIN DDB_G0283145"/>
    <property type="match status" value="1"/>
</dbReference>
<evidence type="ECO:0000259" key="1">
    <source>
        <dbReference type="PROSITE" id="PS51459"/>
    </source>
</evidence>
<sequence length="368" mass="42008">MTYNWQQKDWTKFSYDINKLEERLYAFAEKSGRISGILKAMPKEAHVQTTIDILVAEAIKTSEIEGEYLSRKDVTSSIRNNLGINIKEEQVKDKEAKGMANLITDVQNSYAAVLTQEKLFDWHKMIFPYVKNIRVGGWRTHKEPMQVVSGRIDKPTVHFEAPPSERVPMEMNNFINWFNKTSPNGNAPIKYAPIRSAISHLYFETIHPFEDGNGRVGRAISEKALSQTVGSPLLLSLSVAIEAKKKDYYEALKEGQSSNEITAWLEYFIDVILQAQDNSEALIDFTLKKTKLFDVYQERFNDRQLKAVKRMLQEGPGGFEGGMTAKKYMRITQTSKATATRDLQKLSELGIFEVKGDGRSTSYYIKFV</sequence>
<organism evidence="2 3">
    <name type="scientific">Snuella lapsa</name>
    <dbReference type="NCBI Taxonomy" id="870481"/>
    <lineage>
        <taxon>Bacteria</taxon>
        <taxon>Pseudomonadati</taxon>
        <taxon>Bacteroidota</taxon>
        <taxon>Flavobacteriia</taxon>
        <taxon>Flavobacteriales</taxon>
        <taxon>Flavobacteriaceae</taxon>
        <taxon>Snuella</taxon>
    </lineage>
</organism>
<dbReference type="PANTHER" id="PTHR13504:SF33">
    <property type="entry name" value="FIC FAMILY PROTEIN"/>
    <property type="match status" value="1"/>
</dbReference>
<dbReference type="SUPFAM" id="SSF140931">
    <property type="entry name" value="Fic-like"/>
    <property type="match status" value="1"/>
</dbReference>
<dbReference type="Gene3D" id="1.10.10.10">
    <property type="entry name" value="Winged helix-like DNA-binding domain superfamily/Winged helix DNA-binding domain"/>
    <property type="match status" value="1"/>
</dbReference>
<feature type="domain" description="Fido" evidence="1">
    <location>
        <begin position="114"/>
        <end position="270"/>
    </location>
</feature>
<dbReference type="InterPro" id="IPR003812">
    <property type="entry name" value="Fido"/>
</dbReference>
<dbReference type="Pfam" id="PF02661">
    <property type="entry name" value="Fic"/>
    <property type="match status" value="1"/>
</dbReference>
<accession>A0ABP6X355</accession>
<dbReference type="PROSITE" id="PS51459">
    <property type="entry name" value="FIDO"/>
    <property type="match status" value="1"/>
</dbReference>
<dbReference type="InterPro" id="IPR025230">
    <property type="entry name" value="DUF4172"/>
</dbReference>
<comment type="caution">
    <text evidence="2">The sequence shown here is derived from an EMBL/GenBank/DDBJ whole genome shotgun (WGS) entry which is preliminary data.</text>
</comment>
<dbReference type="InterPro" id="IPR036388">
    <property type="entry name" value="WH-like_DNA-bd_sf"/>
</dbReference>
<proteinExistence type="predicted"/>
<protein>
    <submittedName>
        <fullName evidence="2">Fic family protein</fullName>
    </submittedName>
</protein>
<name>A0ABP6X355_9FLAO</name>
<dbReference type="RefSeq" id="WP_345004683.1">
    <property type="nucleotide sequence ID" value="NZ_BAABCY010000029.1"/>
</dbReference>
<dbReference type="InterPro" id="IPR036597">
    <property type="entry name" value="Fido-like_dom_sf"/>
</dbReference>
<dbReference type="Proteomes" id="UP001500954">
    <property type="component" value="Unassembled WGS sequence"/>
</dbReference>
<evidence type="ECO:0000313" key="3">
    <source>
        <dbReference type="Proteomes" id="UP001500954"/>
    </source>
</evidence>
<gene>
    <name evidence="2" type="ORF">GCM10022395_09380</name>
</gene>